<feature type="domain" description="S1 motif" evidence="4">
    <location>
        <begin position="148"/>
        <end position="215"/>
    </location>
</feature>
<evidence type="ECO:0000313" key="5">
    <source>
        <dbReference type="EMBL" id="EQD41179.1"/>
    </source>
</evidence>
<dbReference type="GO" id="GO:0022627">
    <property type="term" value="C:cytosolic small ribosomal subunit"/>
    <property type="evidence" value="ECO:0007669"/>
    <property type="project" value="TreeGrafter"/>
</dbReference>
<dbReference type="PRINTS" id="PR00681">
    <property type="entry name" value="RIBOSOMALS1"/>
</dbReference>
<dbReference type="PANTHER" id="PTHR10724">
    <property type="entry name" value="30S RIBOSOMAL PROTEIN S1"/>
    <property type="match status" value="1"/>
</dbReference>
<dbReference type="GO" id="GO:0003729">
    <property type="term" value="F:mRNA binding"/>
    <property type="evidence" value="ECO:0007669"/>
    <property type="project" value="UniProtKB-ARBA"/>
</dbReference>
<dbReference type="PANTHER" id="PTHR10724:SF7">
    <property type="entry name" value="SMALL RIBOSOMAL SUBUNIT PROTEIN BS1C"/>
    <property type="match status" value="1"/>
</dbReference>
<accession>T1AKB2</accession>
<name>T1AKB2_9ZZZZ</name>
<feature type="domain" description="S1 motif" evidence="4">
    <location>
        <begin position="63"/>
        <end position="131"/>
    </location>
</feature>
<feature type="non-terminal residue" evidence="5">
    <location>
        <position position="215"/>
    </location>
</feature>
<dbReference type="Gene3D" id="2.40.50.140">
    <property type="entry name" value="Nucleic acid-binding proteins"/>
    <property type="match status" value="2"/>
</dbReference>
<dbReference type="SMART" id="SM00316">
    <property type="entry name" value="S1"/>
    <property type="match status" value="2"/>
</dbReference>
<dbReference type="InterPro" id="IPR012340">
    <property type="entry name" value="NA-bd_OB-fold"/>
</dbReference>
<sequence length="215" mass="23493">FMPAGQVDIRFCPDLAALVGEKMRCRVIEIDLGSNKLVLSRREILAEEQAKLREKTWAQLATGQIREGRVISVQPYGAFVDLGGVDGLLHVSAMSHTRVSDPNKVVKVGDVVQVMVLGIDEEKQRVSLGLKQLMKDPWSTVAADFPVGTKVSGVVSRILDFGAFVELAAGVDGLVHISEVSQRHISRVSEEIKVGQRVEAKVLAIDLEKKRISLS</sequence>
<dbReference type="AlphaFoldDB" id="T1AKB2"/>
<evidence type="ECO:0000256" key="1">
    <source>
        <dbReference type="ARBA" id="ARBA00006767"/>
    </source>
</evidence>
<feature type="domain" description="S1 motif" evidence="4">
    <location>
        <begin position="1"/>
        <end position="42"/>
    </location>
</feature>
<evidence type="ECO:0000256" key="3">
    <source>
        <dbReference type="ARBA" id="ARBA00023274"/>
    </source>
</evidence>
<dbReference type="InterPro" id="IPR003029">
    <property type="entry name" value="S1_domain"/>
</dbReference>
<evidence type="ECO:0000259" key="4">
    <source>
        <dbReference type="PROSITE" id="PS50126"/>
    </source>
</evidence>
<proteinExistence type="inferred from homology"/>
<reference evidence="5" key="2">
    <citation type="journal article" date="2014" name="ISME J.">
        <title>Microbial stratification in low pH oxic and suboxic macroscopic growths along an acid mine drainage.</title>
        <authorList>
            <person name="Mendez-Garcia C."/>
            <person name="Mesa V."/>
            <person name="Sprenger R.R."/>
            <person name="Richter M."/>
            <person name="Diez M.S."/>
            <person name="Solano J."/>
            <person name="Bargiela R."/>
            <person name="Golyshina O.V."/>
            <person name="Manteca A."/>
            <person name="Ramos J.L."/>
            <person name="Gallego J.R."/>
            <person name="Llorente I."/>
            <person name="Martins Dos Santos V.A."/>
            <person name="Jensen O.N."/>
            <person name="Pelaez A.I."/>
            <person name="Sanchez J."/>
            <person name="Ferrer M."/>
        </authorList>
    </citation>
    <scope>NUCLEOTIDE SEQUENCE</scope>
</reference>
<comment type="similarity">
    <text evidence="1">Belongs to the bacterial ribosomal protein bS1 family.</text>
</comment>
<feature type="non-terminal residue" evidence="5">
    <location>
        <position position="1"/>
    </location>
</feature>
<dbReference type="Pfam" id="PF00575">
    <property type="entry name" value="S1"/>
    <property type="match status" value="2"/>
</dbReference>
<organism evidence="5">
    <name type="scientific">mine drainage metagenome</name>
    <dbReference type="NCBI Taxonomy" id="410659"/>
    <lineage>
        <taxon>unclassified sequences</taxon>
        <taxon>metagenomes</taxon>
        <taxon>ecological metagenomes</taxon>
    </lineage>
</organism>
<dbReference type="SUPFAM" id="SSF50249">
    <property type="entry name" value="Nucleic acid-binding proteins"/>
    <property type="match status" value="3"/>
</dbReference>
<evidence type="ECO:0000256" key="2">
    <source>
        <dbReference type="ARBA" id="ARBA00022980"/>
    </source>
</evidence>
<dbReference type="InterPro" id="IPR035104">
    <property type="entry name" value="Ribosomal_protein_S1-like"/>
</dbReference>
<protein>
    <submittedName>
        <fullName evidence="5">30S ribosomal protein S1</fullName>
    </submittedName>
</protein>
<dbReference type="EMBL" id="AUZX01011896">
    <property type="protein sequence ID" value="EQD41179.1"/>
    <property type="molecule type" value="Genomic_DNA"/>
</dbReference>
<dbReference type="InterPro" id="IPR050437">
    <property type="entry name" value="Ribos_protein_bS1-like"/>
</dbReference>
<gene>
    <name evidence="5" type="ORF">B1A_16184</name>
</gene>
<dbReference type="FunFam" id="2.40.50.140:FF:000051">
    <property type="entry name" value="RNA-binding transcriptional accessory protein"/>
    <property type="match status" value="2"/>
</dbReference>
<reference evidence="5" key="1">
    <citation type="submission" date="2013-08" db="EMBL/GenBank/DDBJ databases">
        <authorList>
            <person name="Mendez C."/>
            <person name="Richter M."/>
            <person name="Ferrer M."/>
            <person name="Sanchez J."/>
        </authorList>
    </citation>
    <scope>NUCLEOTIDE SEQUENCE</scope>
</reference>
<dbReference type="GO" id="GO:0003735">
    <property type="term" value="F:structural constituent of ribosome"/>
    <property type="evidence" value="ECO:0007669"/>
    <property type="project" value="TreeGrafter"/>
</dbReference>
<comment type="caution">
    <text evidence="5">The sequence shown here is derived from an EMBL/GenBank/DDBJ whole genome shotgun (WGS) entry which is preliminary data.</text>
</comment>
<dbReference type="GO" id="GO:0006412">
    <property type="term" value="P:translation"/>
    <property type="evidence" value="ECO:0007669"/>
    <property type="project" value="TreeGrafter"/>
</dbReference>
<dbReference type="CDD" id="cd05688">
    <property type="entry name" value="S1_RPS1_repeat_ec3"/>
    <property type="match status" value="1"/>
</dbReference>
<keyword evidence="3" id="KW-0687">Ribonucleoprotein</keyword>
<dbReference type="PROSITE" id="PS50126">
    <property type="entry name" value="S1"/>
    <property type="match status" value="3"/>
</dbReference>
<keyword evidence="2 5" id="KW-0689">Ribosomal protein</keyword>